<keyword evidence="2" id="KW-1185">Reference proteome</keyword>
<reference evidence="1 2" key="1">
    <citation type="submission" date="2020-05" db="EMBL/GenBank/DDBJ databases">
        <authorList>
            <person name="Kim M.K."/>
        </authorList>
    </citation>
    <scope>NUCLEOTIDE SEQUENCE [LARGE SCALE GENOMIC DNA]</scope>
    <source>
        <strain evidence="1 2">BT25</strain>
    </source>
</reference>
<dbReference type="EMBL" id="JABUMX010000001">
    <property type="protein sequence ID" value="NTS31091.1"/>
    <property type="molecule type" value="Genomic_DNA"/>
</dbReference>
<dbReference type="RefSeq" id="WP_113281139.1">
    <property type="nucleotide sequence ID" value="NZ_JABUMX010000001.1"/>
</dbReference>
<dbReference type="AlphaFoldDB" id="A0A849VMN6"/>
<comment type="caution">
    <text evidence="1">The sequence shown here is derived from an EMBL/GenBank/DDBJ whole genome shotgun (WGS) entry which is preliminary data.</text>
</comment>
<dbReference type="Proteomes" id="UP000550508">
    <property type="component" value="Unassembled WGS sequence"/>
</dbReference>
<accession>A0A849VMN6</accession>
<organism evidence="1 2">
    <name type="scientific">Phyllobacterium pellucidum</name>
    <dbReference type="NCBI Taxonomy" id="2740464"/>
    <lineage>
        <taxon>Bacteria</taxon>
        <taxon>Pseudomonadati</taxon>
        <taxon>Pseudomonadota</taxon>
        <taxon>Alphaproteobacteria</taxon>
        <taxon>Hyphomicrobiales</taxon>
        <taxon>Phyllobacteriaceae</taxon>
        <taxon>Phyllobacterium</taxon>
    </lineage>
</organism>
<evidence type="ECO:0000313" key="2">
    <source>
        <dbReference type="Proteomes" id="UP000550508"/>
    </source>
</evidence>
<name>A0A849VMN6_9HYPH</name>
<protein>
    <submittedName>
        <fullName evidence="1">Uncharacterized protein</fullName>
    </submittedName>
</protein>
<evidence type="ECO:0000313" key="1">
    <source>
        <dbReference type="EMBL" id="NTS31091.1"/>
    </source>
</evidence>
<gene>
    <name evidence="1" type="ORF">HQ945_07475</name>
</gene>
<sequence>MNPRTKRLIAHFLEPFALRGLDGVQPPGEYDVDVDEEMIEGLSRLAYQRVATFIHVPARGIKAHRTQLVAIDYDELEMALKREQETNK</sequence>
<proteinExistence type="predicted"/>